<feature type="transmembrane region" description="Helical" evidence="5">
    <location>
        <begin position="82"/>
        <end position="98"/>
    </location>
</feature>
<gene>
    <name evidence="7" type="ordered locus">ANT_09020</name>
</gene>
<dbReference type="STRING" id="926569.ANT_09020"/>
<feature type="transmembrane region" description="Helical" evidence="5">
    <location>
        <begin position="242"/>
        <end position="265"/>
    </location>
</feature>
<feature type="transmembrane region" description="Helical" evidence="5">
    <location>
        <begin position="272"/>
        <end position="291"/>
    </location>
</feature>
<feature type="transmembrane region" description="Helical" evidence="5">
    <location>
        <begin position="366"/>
        <end position="384"/>
    </location>
</feature>
<dbReference type="KEGG" id="atm:ANT_09020"/>
<accession>E8N3C2</accession>
<reference evidence="7 8" key="1">
    <citation type="submission" date="2010-12" db="EMBL/GenBank/DDBJ databases">
        <title>Whole genome sequence of Anaerolinea thermophila UNI-1.</title>
        <authorList>
            <person name="Narita-Yamada S."/>
            <person name="Kishi E."/>
            <person name="Watanabe Y."/>
            <person name="Takasaki K."/>
            <person name="Ankai A."/>
            <person name="Oguchi A."/>
            <person name="Fukui S."/>
            <person name="Takahashi M."/>
            <person name="Yashiro I."/>
            <person name="Hosoyama A."/>
            <person name="Sekiguchi Y."/>
            <person name="Hanada S."/>
            <person name="Fujita N."/>
        </authorList>
    </citation>
    <scope>NUCLEOTIDE SEQUENCE [LARGE SCALE GENOMIC DNA]</scope>
    <source>
        <strain evidence="8">DSM 14523 / JCM 11388 / NBRC 100420 / UNI-1</strain>
    </source>
</reference>
<keyword evidence="3 5" id="KW-1133">Transmembrane helix</keyword>
<feature type="transmembrane region" description="Helical" evidence="5">
    <location>
        <begin position="338"/>
        <end position="360"/>
    </location>
</feature>
<dbReference type="eggNOG" id="COG2814">
    <property type="taxonomic scope" value="Bacteria"/>
</dbReference>
<dbReference type="Pfam" id="PF07690">
    <property type="entry name" value="MFS_1"/>
    <property type="match status" value="1"/>
</dbReference>
<dbReference type="InterPro" id="IPR020846">
    <property type="entry name" value="MFS_dom"/>
</dbReference>
<dbReference type="PANTHER" id="PTHR23526">
    <property type="entry name" value="INTEGRAL MEMBRANE TRANSPORT PROTEIN-RELATED"/>
    <property type="match status" value="1"/>
</dbReference>
<evidence type="ECO:0000256" key="4">
    <source>
        <dbReference type="ARBA" id="ARBA00023136"/>
    </source>
</evidence>
<feature type="transmembrane region" description="Helical" evidence="5">
    <location>
        <begin position="144"/>
        <end position="164"/>
    </location>
</feature>
<dbReference type="InterPro" id="IPR011701">
    <property type="entry name" value="MFS"/>
</dbReference>
<evidence type="ECO:0000256" key="1">
    <source>
        <dbReference type="ARBA" id="ARBA00004651"/>
    </source>
</evidence>
<keyword evidence="4 5" id="KW-0472">Membrane</keyword>
<dbReference type="OrthoDB" id="9774288at2"/>
<dbReference type="Gene3D" id="1.20.1250.20">
    <property type="entry name" value="MFS general substrate transporter like domains"/>
    <property type="match status" value="2"/>
</dbReference>
<dbReference type="RefSeq" id="WP_013559328.1">
    <property type="nucleotide sequence ID" value="NC_014960.1"/>
</dbReference>
<dbReference type="SUPFAM" id="SSF103473">
    <property type="entry name" value="MFS general substrate transporter"/>
    <property type="match status" value="1"/>
</dbReference>
<evidence type="ECO:0000256" key="5">
    <source>
        <dbReference type="SAM" id="Phobius"/>
    </source>
</evidence>
<evidence type="ECO:0000259" key="6">
    <source>
        <dbReference type="PROSITE" id="PS50850"/>
    </source>
</evidence>
<name>E8N3C2_ANATU</name>
<dbReference type="PROSITE" id="PS50850">
    <property type="entry name" value="MFS"/>
    <property type="match status" value="1"/>
</dbReference>
<keyword evidence="8" id="KW-1185">Reference proteome</keyword>
<evidence type="ECO:0000256" key="2">
    <source>
        <dbReference type="ARBA" id="ARBA00022692"/>
    </source>
</evidence>
<evidence type="ECO:0000313" key="8">
    <source>
        <dbReference type="Proteomes" id="UP000008922"/>
    </source>
</evidence>
<feature type="transmembrane region" description="Helical" evidence="5">
    <location>
        <begin position="12"/>
        <end position="31"/>
    </location>
</feature>
<feature type="transmembrane region" description="Helical" evidence="5">
    <location>
        <begin position="209"/>
        <end position="236"/>
    </location>
</feature>
<proteinExistence type="predicted"/>
<comment type="subcellular location">
    <subcellularLocation>
        <location evidence="1">Cell membrane</location>
        <topology evidence="1">Multi-pass membrane protein</topology>
    </subcellularLocation>
</comment>
<organism evidence="7 8">
    <name type="scientific">Anaerolinea thermophila (strain DSM 14523 / JCM 11388 / NBRC 100420 / UNI-1)</name>
    <dbReference type="NCBI Taxonomy" id="926569"/>
    <lineage>
        <taxon>Bacteria</taxon>
        <taxon>Bacillati</taxon>
        <taxon>Chloroflexota</taxon>
        <taxon>Anaerolineae</taxon>
        <taxon>Anaerolineales</taxon>
        <taxon>Anaerolineaceae</taxon>
        <taxon>Anaerolinea</taxon>
    </lineage>
</organism>
<dbReference type="InParanoid" id="E8N3C2"/>
<feature type="transmembrane region" description="Helical" evidence="5">
    <location>
        <begin position="170"/>
        <end position="188"/>
    </location>
</feature>
<dbReference type="AlphaFoldDB" id="E8N3C2"/>
<dbReference type="HOGENOM" id="CLU_057648_0_0_0"/>
<feature type="transmembrane region" description="Helical" evidence="5">
    <location>
        <begin position="59"/>
        <end position="75"/>
    </location>
</feature>
<dbReference type="GO" id="GO:0005886">
    <property type="term" value="C:plasma membrane"/>
    <property type="evidence" value="ECO:0007669"/>
    <property type="project" value="UniProtKB-SubCell"/>
</dbReference>
<evidence type="ECO:0000256" key="3">
    <source>
        <dbReference type="ARBA" id="ARBA00022989"/>
    </source>
</evidence>
<evidence type="ECO:0000313" key="7">
    <source>
        <dbReference type="EMBL" id="BAJ62936.1"/>
    </source>
</evidence>
<dbReference type="Proteomes" id="UP000008922">
    <property type="component" value="Chromosome"/>
</dbReference>
<dbReference type="InterPro" id="IPR052528">
    <property type="entry name" value="Sugar_transport-like"/>
</dbReference>
<feature type="transmembrane region" description="Helical" evidence="5">
    <location>
        <begin position="104"/>
        <end position="123"/>
    </location>
</feature>
<protein>
    <submittedName>
        <fullName evidence="7">Major facilitator superfamily transporter</fullName>
    </submittedName>
</protein>
<keyword evidence="2 5" id="KW-0812">Transmembrane</keyword>
<sequence length="400" mass="44894">MSLLTRFKQAPQNLKIFATVSLLAGMAYSIYDSTFNNFLESRFSLTGFQRSFLEFPRELPGFLVVFVSALLWFLCSRRLSAFSFLLSAIGALLLGYFTTSYAVMSIWLFIYSMGMHLFLPLSPTIGMELAHEGQTGRRLGQLNAIRNFAAILGSFLVALGFRFLNFNFKITFTIVAVALFLATLLMLLMDRGRPQPSGVFLKLHKEYRLYYALVVLYGSRKQIFVTFAPWVLVSIFQQPTQLMGTLFTIGGIIGIIFQPFLGWLIDHYGERFVLTAEAVLLAFVCIGYGFSRSFLPENLALLLTIICFLLDQMLMSVSMARATYMRKIAKSPEHVQTTLTAGVTIDHVFSISVALLGGVIWNAFGYQYVFLFGALIAVLNFIVARQIRLPGRETVPVSAD</sequence>
<dbReference type="EMBL" id="AP012029">
    <property type="protein sequence ID" value="BAJ62936.1"/>
    <property type="molecule type" value="Genomic_DNA"/>
</dbReference>
<feature type="domain" description="Major facilitator superfamily (MFS) profile" evidence="6">
    <location>
        <begin position="171"/>
        <end position="400"/>
    </location>
</feature>
<dbReference type="InterPro" id="IPR036259">
    <property type="entry name" value="MFS_trans_sf"/>
</dbReference>
<dbReference type="PANTHER" id="PTHR23526:SF2">
    <property type="entry name" value="MAJOR FACILITATOR SUPERFAMILY (MFS) PROFILE DOMAIN-CONTAINING PROTEIN"/>
    <property type="match status" value="1"/>
</dbReference>
<dbReference type="GO" id="GO:0022857">
    <property type="term" value="F:transmembrane transporter activity"/>
    <property type="evidence" value="ECO:0007669"/>
    <property type="project" value="InterPro"/>
</dbReference>
<feature type="transmembrane region" description="Helical" evidence="5">
    <location>
        <begin position="297"/>
        <end position="317"/>
    </location>
</feature>